<dbReference type="EMBL" id="RCHU02000002">
    <property type="protein sequence ID" value="KAL3604114.1"/>
    <property type="molecule type" value="Genomic_DNA"/>
</dbReference>
<organism evidence="1 2">
    <name type="scientific">Populus alba</name>
    <name type="common">White poplar</name>
    <dbReference type="NCBI Taxonomy" id="43335"/>
    <lineage>
        <taxon>Eukaryota</taxon>
        <taxon>Viridiplantae</taxon>
        <taxon>Streptophyta</taxon>
        <taxon>Embryophyta</taxon>
        <taxon>Tracheophyta</taxon>
        <taxon>Spermatophyta</taxon>
        <taxon>Magnoliopsida</taxon>
        <taxon>eudicotyledons</taxon>
        <taxon>Gunneridae</taxon>
        <taxon>Pentapetalae</taxon>
        <taxon>rosids</taxon>
        <taxon>fabids</taxon>
        <taxon>Malpighiales</taxon>
        <taxon>Salicaceae</taxon>
        <taxon>Saliceae</taxon>
        <taxon>Populus</taxon>
    </lineage>
</organism>
<proteinExistence type="predicted"/>
<keyword evidence="2" id="KW-1185">Reference proteome</keyword>
<accession>A0ACC4CRY5</accession>
<reference evidence="1 2" key="1">
    <citation type="journal article" date="2024" name="Plant Biotechnol. J.">
        <title>Genome and CRISPR/Cas9 system of a widespread forest tree (Populus alba) in the world.</title>
        <authorList>
            <person name="Liu Y.J."/>
            <person name="Jiang P.F."/>
            <person name="Han X.M."/>
            <person name="Li X.Y."/>
            <person name="Wang H.M."/>
            <person name="Wang Y.J."/>
            <person name="Wang X.X."/>
            <person name="Zeng Q.Y."/>
        </authorList>
    </citation>
    <scope>NUCLEOTIDE SEQUENCE [LARGE SCALE GENOMIC DNA]</scope>
    <source>
        <strain evidence="2">cv. PAL-ZL1</strain>
    </source>
</reference>
<evidence type="ECO:0000313" key="2">
    <source>
        <dbReference type="Proteomes" id="UP000309997"/>
    </source>
</evidence>
<comment type="caution">
    <text evidence="1">The sequence shown here is derived from an EMBL/GenBank/DDBJ whole genome shotgun (WGS) entry which is preliminary data.</text>
</comment>
<sequence length="101" mass="10941">MLSLVTQNWHQDSTTFLPLMEKGAVCRGSFSEGRGGGAGWSAGGNGESDDAPTQPAPPVLVRFVHHFFPPPVWFCTSRRANEYATDVDDYSSSISVNHPSD</sequence>
<dbReference type="Proteomes" id="UP000309997">
    <property type="component" value="Unassembled WGS sequence"/>
</dbReference>
<name>A0ACC4CRY5_POPAL</name>
<evidence type="ECO:0000313" key="1">
    <source>
        <dbReference type="EMBL" id="KAL3604114.1"/>
    </source>
</evidence>
<gene>
    <name evidence="1" type="ORF">D5086_004973</name>
</gene>
<protein>
    <submittedName>
        <fullName evidence="1">Uncharacterized protein</fullName>
    </submittedName>
</protein>